<dbReference type="AlphaFoldDB" id="A0AA39J8J0"/>
<dbReference type="InterPro" id="IPR056884">
    <property type="entry name" value="NPHP3-like_N"/>
</dbReference>
<dbReference type="Proteomes" id="UP001175226">
    <property type="component" value="Unassembled WGS sequence"/>
</dbReference>
<protein>
    <recommendedName>
        <fullName evidence="2">Nephrocystin 3-like N-terminal domain-containing protein</fullName>
    </recommendedName>
</protein>
<dbReference type="SUPFAM" id="SSF52540">
    <property type="entry name" value="P-loop containing nucleoside triphosphate hydrolases"/>
    <property type="match status" value="1"/>
</dbReference>
<dbReference type="PANTHER" id="PTHR10039">
    <property type="entry name" value="AMELOGENIN"/>
    <property type="match status" value="1"/>
</dbReference>
<dbReference type="EMBL" id="JAUEPT010000050">
    <property type="protein sequence ID" value="KAK0437171.1"/>
    <property type="molecule type" value="Genomic_DNA"/>
</dbReference>
<reference evidence="3" key="1">
    <citation type="submission" date="2023-06" db="EMBL/GenBank/DDBJ databases">
        <authorList>
            <consortium name="Lawrence Berkeley National Laboratory"/>
            <person name="Ahrendt S."/>
            <person name="Sahu N."/>
            <person name="Indic B."/>
            <person name="Wong-Bajracharya J."/>
            <person name="Merenyi Z."/>
            <person name="Ke H.-M."/>
            <person name="Monk M."/>
            <person name="Kocsube S."/>
            <person name="Drula E."/>
            <person name="Lipzen A."/>
            <person name="Balint B."/>
            <person name="Henrissat B."/>
            <person name="Andreopoulos B."/>
            <person name="Martin F.M."/>
            <person name="Harder C.B."/>
            <person name="Rigling D."/>
            <person name="Ford K.L."/>
            <person name="Foster G.D."/>
            <person name="Pangilinan J."/>
            <person name="Papanicolaou A."/>
            <person name="Barry K."/>
            <person name="LaButti K."/>
            <person name="Viragh M."/>
            <person name="Koriabine M."/>
            <person name="Yan M."/>
            <person name="Riley R."/>
            <person name="Champramary S."/>
            <person name="Plett K.L."/>
            <person name="Tsai I.J."/>
            <person name="Slot J."/>
            <person name="Sipos G."/>
            <person name="Plett J."/>
            <person name="Nagy L.G."/>
            <person name="Grigoriev I.V."/>
        </authorList>
    </citation>
    <scope>NUCLEOTIDE SEQUENCE</scope>
    <source>
        <strain evidence="3">FPL87.14</strain>
    </source>
</reference>
<accession>A0AA39J8J0</accession>
<evidence type="ECO:0000313" key="4">
    <source>
        <dbReference type="Proteomes" id="UP001175226"/>
    </source>
</evidence>
<sequence>PKRECMPGTRIQAIKYLRTWIDTGISNTLWCRGMAGTGKSSLMATLYGDLTSRAIIPCSIAAFLCYDRNIPTDSSSLIINIAYSLCKLSYDLRRTISQVIEEKPWVLKMSATSAKEQFRLLLQEPLRSIHGLADRGPLVVIIDGLDECAVPRDILPVLAEGFGQDLCFVRLIIASRPLEHIQNVFNATKPPIPSINLDPSTDVDADRDIQIHIDSRFRDIYEGLPSDDSSEFRYQCEAFHVVDRLTDQAKGLFIWAVTVCDFISEFPCESRLKMLLDDRGIAIDSLSTLYRTALGAIVSENSRKDTDLREHIRNVLAAIIAAGGLIHINRLNKAVRRPGGLSVSYFLNKLQSVVQVSENMILPIHQSFYDFLQDPDQCGDEWYIDDEQKQKALYSFKIADDGF</sequence>
<evidence type="ECO:0000259" key="2">
    <source>
        <dbReference type="Pfam" id="PF24883"/>
    </source>
</evidence>
<feature type="domain" description="Nephrocystin 3-like N-terminal" evidence="2">
    <location>
        <begin position="18"/>
        <end position="176"/>
    </location>
</feature>
<keyword evidence="1" id="KW-0677">Repeat</keyword>
<comment type="caution">
    <text evidence="3">The sequence shown here is derived from an EMBL/GenBank/DDBJ whole genome shotgun (WGS) entry which is preliminary data.</text>
</comment>
<proteinExistence type="predicted"/>
<evidence type="ECO:0000313" key="3">
    <source>
        <dbReference type="EMBL" id="KAK0437171.1"/>
    </source>
</evidence>
<name>A0AA39J8J0_9AGAR</name>
<dbReference type="InterPro" id="IPR027417">
    <property type="entry name" value="P-loop_NTPase"/>
</dbReference>
<evidence type="ECO:0000256" key="1">
    <source>
        <dbReference type="ARBA" id="ARBA00022737"/>
    </source>
</evidence>
<feature type="non-terminal residue" evidence="3">
    <location>
        <position position="1"/>
    </location>
</feature>
<keyword evidence="4" id="KW-1185">Reference proteome</keyword>
<dbReference type="Gene3D" id="3.40.50.300">
    <property type="entry name" value="P-loop containing nucleotide triphosphate hydrolases"/>
    <property type="match status" value="1"/>
</dbReference>
<dbReference type="PANTHER" id="PTHR10039:SF14">
    <property type="entry name" value="NACHT DOMAIN-CONTAINING PROTEIN"/>
    <property type="match status" value="1"/>
</dbReference>
<organism evidence="3 4">
    <name type="scientific">Armillaria borealis</name>
    <dbReference type="NCBI Taxonomy" id="47425"/>
    <lineage>
        <taxon>Eukaryota</taxon>
        <taxon>Fungi</taxon>
        <taxon>Dikarya</taxon>
        <taxon>Basidiomycota</taxon>
        <taxon>Agaricomycotina</taxon>
        <taxon>Agaricomycetes</taxon>
        <taxon>Agaricomycetidae</taxon>
        <taxon>Agaricales</taxon>
        <taxon>Marasmiineae</taxon>
        <taxon>Physalacriaceae</taxon>
        <taxon>Armillaria</taxon>
    </lineage>
</organism>
<dbReference type="Pfam" id="PF24883">
    <property type="entry name" value="NPHP3_N"/>
    <property type="match status" value="1"/>
</dbReference>
<gene>
    <name evidence="3" type="ORF">EV421DRAFT_1715309</name>
</gene>